<dbReference type="SUPFAM" id="SSF54534">
    <property type="entry name" value="FKBP-like"/>
    <property type="match status" value="1"/>
</dbReference>
<comment type="caution">
    <text evidence="16">The sequence shown here is derived from an EMBL/GenBank/DDBJ whole genome shotgun (WGS) entry which is preliminary data.</text>
</comment>
<dbReference type="InterPro" id="IPR000297">
    <property type="entry name" value="PPIase_PpiC"/>
</dbReference>
<dbReference type="InterPro" id="IPR046357">
    <property type="entry name" value="PPIase_dom_sf"/>
</dbReference>
<evidence type="ECO:0000259" key="15">
    <source>
        <dbReference type="Pfam" id="PF13145"/>
    </source>
</evidence>
<evidence type="ECO:0000256" key="6">
    <source>
        <dbReference type="ARBA" id="ARBA00022989"/>
    </source>
</evidence>
<reference evidence="16 17" key="1">
    <citation type="submission" date="2016-10" db="EMBL/GenBank/DDBJ databases">
        <authorList>
            <person name="Varghese N."/>
            <person name="Submissions S."/>
        </authorList>
    </citation>
    <scope>NUCLEOTIDE SEQUENCE [LARGE SCALE GENOMIC DNA]</scope>
    <source>
        <strain evidence="16 17">DSM 16392</strain>
    </source>
</reference>
<organism evidence="16 17">
    <name type="scientific">Pseudovibrio ascidiaceicola</name>
    <dbReference type="NCBI Taxonomy" id="285279"/>
    <lineage>
        <taxon>Bacteria</taxon>
        <taxon>Pseudomonadati</taxon>
        <taxon>Pseudomonadota</taxon>
        <taxon>Alphaproteobacteria</taxon>
        <taxon>Hyphomicrobiales</taxon>
        <taxon>Stappiaceae</taxon>
        <taxon>Pseudovibrio</taxon>
    </lineage>
</organism>
<evidence type="ECO:0000256" key="10">
    <source>
        <dbReference type="ARBA" id="ARBA00031484"/>
    </source>
</evidence>
<evidence type="ECO:0000256" key="4">
    <source>
        <dbReference type="ARBA" id="ARBA00022519"/>
    </source>
</evidence>
<feature type="domain" description="PpiC" evidence="15">
    <location>
        <begin position="246"/>
        <end position="366"/>
    </location>
</feature>
<dbReference type="Proteomes" id="UP000199598">
    <property type="component" value="Unassembled WGS sequence"/>
</dbReference>
<dbReference type="PANTHER" id="PTHR47529">
    <property type="entry name" value="PEPTIDYL-PROLYL CIS-TRANS ISOMERASE D"/>
    <property type="match status" value="1"/>
</dbReference>
<evidence type="ECO:0000256" key="9">
    <source>
        <dbReference type="ARBA" id="ARBA00030642"/>
    </source>
</evidence>
<dbReference type="InterPro" id="IPR027304">
    <property type="entry name" value="Trigger_fact/SurA_dom_sf"/>
</dbReference>
<evidence type="ECO:0000256" key="1">
    <source>
        <dbReference type="ARBA" id="ARBA00004382"/>
    </source>
</evidence>
<dbReference type="InterPro" id="IPR052029">
    <property type="entry name" value="PpiD_chaperone"/>
</dbReference>
<comment type="similarity">
    <text evidence="11">Belongs to the PpiD chaperone family.</text>
</comment>
<dbReference type="GO" id="GO:0016853">
    <property type="term" value="F:isomerase activity"/>
    <property type="evidence" value="ECO:0007669"/>
    <property type="project" value="UniProtKB-KW"/>
</dbReference>
<evidence type="ECO:0000256" key="7">
    <source>
        <dbReference type="ARBA" id="ARBA00023136"/>
    </source>
</evidence>
<dbReference type="Gene3D" id="1.10.4030.10">
    <property type="entry name" value="Porin chaperone SurA, peptide-binding domain"/>
    <property type="match status" value="1"/>
</dbReference>
<dbReference type="SUPFAM" id="SSF109998">
    <property type="entry name" value="Triger factor/SurA peptide-binding domain-like"/>
    <property type="match status" value="1"/>
</dbReference>
<name>A0A1I4C1M0_9HYPH</name>
<protein>
    <recommendedName>
        <fullName evidence="2">Parvulin-like PPIase</fullName>
    </recommendedName>
    <alternativeName>
        <fullName evidence="9">Peptidyl-prolyl cis-trans isomerase plp</fullName>
    </alternativeName>
    <alternativeName>
        <fullName evidence="12">Periplasmic chaperone PpiD</fullName>
    </alternativeName>
    <alternativeName>
        <fullName evidence="13">Periplasmic folding chaperone</fullName>
    </alternativeName>
    <alternativeName>
        <fullName evidence="10">Rotamase plp</fullName>
    </alternativeName>
</protein>
<evidence type="ECO:0000256" key="13">
    <source>
        <dbReference type="ARBA" id="ARBA00042775"/>
    </source>
</evidence>
<dbReference type="RefSeq" id="WP_093521122.1">
    <property type="nucleotide sequence ID" value="NZ_FOSK01000008.1"/>
</dbReference>
<evidence type="ECO:0000256" key="11">
    <source>
        <dbReference type="ARBA" id="ARBA00038408"/>
    </source>
</evidence>
<keyword evidence="16" id="KW-0413">Isomerase</keyword>
<evidence type="ECO:0000313" key="17">
    <source>
        <dbReference type="Proteomes" id="UP000199598"/>
    </source>
</evidence>
<sequence>MLDALRNSVGSWFAKLLIGLLVLSFAVWGIADVFTGIGSTPVASVGDKEISAQDFQRAYSRELDQLSRRVGQPVTQEQAAAFGVPAQVLGRLIAEAALDYEASQLRIGVSDEAIVKTIQETPAFQGVNGYDRNRLSQVLYNLGISEDEFVMQQQFVAERQQLAEAVIGGIVVPKTMLEAFDKYAMEERTVEYLVLPQSSLTNVPAPTDEELATFFEENKGNYKAPEYRSATLIELTADKIAKPENVTEAELAQEYERTKNRYQSQEQRRIFQISFPTKQEAEAAVVEMESGKTFEDLMNERDLTEKDVDLGLMNKSGFLDQKIADAAFALKEGQASNVVEGQFTNAVLFAKEVKAAAVQPLEDVKDELRGIVAQANAADEVEDLFNEVEDARAGGSTFEEIAERFDLALINTPSFDASGKNEAGETVDLPQASALTTAAFSTDVGVENDPLEIGRTGHLWYEVSKVTPSRDRELSEVKEAVTADWTANRTAELLEEKAQALIAEVEAGKTLSEVAAAEGLATATSAPFTRNGGIAELSGSAVTAAFSGPKGTASQVPGNNEDRILLVLTDTTTPAFMTESENVQRIDTQLTGALESSLLNQFISQLEQTEGVRVNQAVFNQLTGLDRQ</sequence>
<dbReference type="PANTHER" id="PTHR47529:SF1">
    <property type="entry name" value="PERIPLASMIC CHAPERONE PPID"/>
    <property type="match status" value="1"/>
</dbReference>
<comment type="subcellular location">
    <subcellularLocation>
        <location evidence="1">Cell inner membrane</location>
        <topology evidence="1">Single-pass type II membrane protein</topology>
        <orientation evidence="1">Periplasmic side</orientation>
    </subcellularLocation>
</comment>
<evidence type="ECO:0000256" key="2">
    <source>
        <dbReference type="ARBA" id="ARBA00018370"/>
    </source>
</evidence>
<dbReference type="Pfam" id="PF13145">
    <property type="entry name" value="Rotamase_2"/>
    <property type="match status" value="1"/>
</dbReference>
<keyword evidence="8" id="KW-0143">Chaperone</keyword>
<feature type="transmembrane region" description="Helical" evidence="14">
    <location>
        <begin position="12"/>
        <end position="31"/>
    </location>
</feature>
<keyword evidence="3" id="KW-1003">Cell membrane</keyword>
<dbReference type="Gene3D" id="3.10.50.40">
    <property type="match status" value="1"/>
</dbReference>
<evidence type="ECO:0000256" key="12">
    <source>
        <dbReference type="ARBA" id="ARBA00040743"/>
    </source>
</evidence>
<evidence type="ECO:0000313" key="16">
    <source>
        <dbReference type="EMBL" id="SFK74229.1"/>
    </source>
</evidence>
<proteinExistence type="inferred from homology"/>
<keyword evidence="17" id="KW-1185">Reference proteome</keyword>
<evidence type="ECO:0000256" key="8">
    <source>
        <dbReference type="ARBA" id="ARBA00023186"/>
    </source>
</evidence>
<evidence type="ECO:0000256" key="3">
    <source>
        <dbReference type="ARBA" id="ARBA00022475"/>
    </source>
</evidence>
<keyword evidence="4" id="KW-0997">Cell inner membrane</keyword>
<evidence type="ECO:0000256" key="5">
    <source>
        <dbReference type="ARBA" id="ARBA00022692"/>
    </source>
</evidence>
<keyword evidence="7 14" id="KW-0472">Membrane</keyword>
<keyword evidence="5 14" id="KW-0812">Transmembrane</keyword>
<accession>A0A1I4C1M0</accession>
<gene>
    <name evidence="16" type="ORF">SAMN04488518_108265</name>
</gene>
<dbReference type="Pfam" id="PF13624">
    <property type="entry name" value="SurA_N_3"/>
    <property type="match status" value="1"/>
</dbReference>
<dbReference type="EMBL" id="FOSK01000008">
    <property type="protein sequence ID" value="SFK74229.1"/>
    <property type="molecule type" value="Genomic_DNA"/>
</dbReference>
<keyword evidence="6 14" id="KW-1133">Transmembrane helix</keyword>
<evidence type="ECO:0000256" key="14">
    <source>
        <dbReference type="SAM" id="Phobius"/>
    </source>
</evidence>